<dbReference type="AlphaFoldDB" id="A0A1F8B043"/>
<name>A0A1F8B043_9BACT</name>
<keyword evidence="2" id="KW-0472">Membrane</keyword>
<feature type="compositionally biased region" description="Pro residues" evidence="1">
    <location>
        <begin position="278"/>
        <end position="293"/>
    </location>
</feature>
<gene>
    <name evidence="4" type="ORF">A2955_04990</name>
</gene>
<dbReference type="Gene3D" id="2.60.40.10">
    <property type="entry name" value="Immunoglobulins"/>
    <property type="match status" value="1"/>
</dbReference>
<dbReference type="STRING" id="1802514.A2955_04990"/>
<dbReference type="InterPro" id="IPR022409">
    <property type="entry name" value="PKD/Chitinase_dom"/>
</dbReference>
<comment type="caution">
    <text evidence="4">The sequence shown here is derived from an EMBL/GenBank/DDBJ whole genome shotgun (WGS) entry which is preliminary data.</text>
</comment>
<dbReference type="EMBL" id="MGHA01000061">
    <property type="protein sequence ID" value="OGM57361.1"/>
    <property type="molecule type" value="Genomic_DNA"/>
</dbReference>
<feature type="domain" description="PKD" evidence="3">
    <location>
        <begin position="304"/>
        <end position="374"/>
    </location>
</feature>
<dbReference type="SMART" id="SM00089">
    <property type="entry name" value="PKD"/>
    <property type="match status" value="1"/>
</dbReference>
<keyword evidence="2" id="KW-0812">Transmembrane</keyword>
<feature type="region of interest" description="Disordered" evidence="1">
    <location>
        <begin position="103"/>
        <end position="139"/>
    </location>
</feature>
<evidence type="ECO:0000259" key="3">
    <source>
        <dbReference type="PROSITE" id="PS50093"/>
    </source>
</evidence>
<reference evidence="4 5" key="1">
    <citation type="journal article" date="2016" name="Nat. Commun.">
        <title>Thousands of microbial genomes shed light on interconnected biogeochemical processes in an aquifer system.</title>
        <authorList>
            <person name="Anantharaman K."/>
            <person name="Brown C.T."/>
            <person name="Hug L.A."/>
            <person name="Sharon I."/>
            <person name="Castelle C.J."/>
            <person name="Probst A.J."/>
            <person name="Thomas B.C."/>
            <person name="Singh A."/>
            <person name="Wilkins M.J."/>
            <person name="Karaoz U."/>
            <person name="Brodie E.L."/>
            <person name="Williams K.H."/>
            <person name="Hubbard S.S."/>
            <person name="Banfield J.F."/>
        </authorList>
    </citation>
    <scope>NUCLEOTIDE SEQUENCE [LARGE SCALE GENOMIC DNA]</scope>
</reference>
<keyword evidence="2" id="KW-1133">Transmembrane helix</keyword>
<evidence type="ECO:0000256" key="1">
    <source>
        <dbReference type="SAM" id="MobiDB-lite"/>
    </source>
</evidence>
<dbReference type="InterPro" id="IPR035986">
    <property type="entry name" value="PKD_dom_sf"/>
</dbReference>
<dbReference type="SUPFAM" id="SSF49299">
    <property type="entry name" value="PKD domain"/>
    <property type="match status" value="1"/>
</dbReference>
<feature type="region of interest" description="Disordered" evidence="1">
    <location>
        <begin position="277"/>
        <end position="305"/>
    </location>
</feature>
<feature type="transmembrane region" description="Helical" evidence="2">
    <location>
        <begin position="410"/>
        <end position="427"/>
    </location>
</feature>
<organism evidence="4 5">
    <name type="scientific">Candidatus Woesebacteria bacterium RIFCSPLOWO2_01_FULL_37_19</name>
    <dbReference type="NCBI Taxonomy" id="1802514"/>
    <lineage>
        <taxon>Bacteria</taxon>
        <taxon>Candidatus Woeseibacteriota</taxon>
    </lineage>
</organism>
<dbReference type="PROSITE" id="PS50093">
    <property type="entry name" value="PKD"/>
    <property type="match status" value="1"/>
</dbReference>
<evidence type="ECO:0000313" key="5">
    <source>
        <dbReference type="Proteomes" id="UP000177501"/>
    </source>
</evidence>
<accession>A0A1F8B043</accession>
<dbReference type="CDD" id="cd00146">
    <property type="entry name" value="PKD"/>
    <property type="match status" value="1"/>
</dbReference>
<dbReference type="Pfam" id="PF00801">
    <property type="entry name" value="PKD"/>
    <property type="match status" value="1"/>
</dbReference>
<evidence type="ECO:0000256" key="2">
    <source>
        <dbReference type="SAM" id="Phobius"/>
    </source>
</evidence>
<proteinExistence type="predicted"/>
<dbReference type="Proteomes" id="UP000177501">
    <property type="component" value="Unassembled WGS sequence"/>
</dbReference>
<protein>
    <recommendedName>
        <fullName evidence="3">PKD domain-containing protein</fullName>
    </recommendedName>
</protein>
<sequence>MAVFFWRRMKKLQTKLTVIATILVFMLTFMLDYFAGNILAWNGALNVETDCAKAVANLTVNPDSQVIEAKINDQEVRRLEVNWDSSETLTFNSFIRWDTGETWSDSQSVDKPGNCELPSPTSSITPTPTPQRPSTGHPRACENFGKVTIKTESDWLNQIMLGDTPVLKTFVRPDNSDFAIVNAGWQWFSGNPGPTQFNEIYRLTTELGSVQVGDLGDEDLGDTTFWPSFLAGDFTGSALNTKVEFAGDSSSAGSHISHLLISWCAANIVIPTVTPTPSVTPLPTVTPTPGPEPEQPRCSGLSVSPSEGTAPLTVRFNGSGFDRNGSILEYEFDFGDTSGGQPQIWKQKESEATHRYENSGTFTVTLKVKDQGGSWRDGNNDCKKTVTVHGEPKVLALTKGDKLPETGSPLEYLLLAITLGGFGFYVYKRFRLI</sequence>
<evidence type="ECO:0000313" key="4">
    <source>
        <dbReference type="EMBL" id="OGM57361.1"/>
    </source>
</evidence>
<dbReference type="InterPro" id="IPR000601">
    <property type="entry name" value="PKD_dom"/>
</dbReference>
<dbReference type="InterPro" id="IPR013783">
    <property type="entry name" value="Ig-like_fold"/>
</dbReference>